<evidence type="ECO:0000256" key="1">
    <source>
        <dbReference type="ARBA" id="ARBA00023015"/>
    </source>
</evidence>
<dbReference type="InterPro" id="IPR009057">
    <property type="entry name" value="Homeodomain-like_sf"/>
</dbReference>
<proteinExistence type="predicted"/>
<dbReference type="PANTHER" id="PTHR46796:SF7">
    <property type="entry name" value="ARAC FAMILY TRANSCRIPTIONAL REGULATOR"/>
    <property type="match status" value="1"/>
</dbReference>
<keyword evidence="5" id="KW-0614">Plasmid</keyword>
<dbReference type="SMART" id="SM00342">
    <property type="entry name" value="HTH_ARAC"/>
    <property type="match status" value="1"/>
</dbReference>
<sequence>MTIRTPPPEPAPDRLSSLLERFRVRAQLHHAGALCGITHFDAAEGHAYLHVLRRGQLEVSHPAARGRTQRLRFTEPTLLLYPVPFTHRFHNAPVDGSDFTCARLRFDGGASHPLARALGPFITLPLDKVPGLAATLELLFAETDQVRCGHRLLADRLFEVVVIQLLRWLLDQPEQIGRPVGLIAGLSDPQLSRALVAMHDAPGQAWNLDRMAARAGMSRTVFASRFREVVGQTPAAYLTAWRMALAQSRLSEGASLKQLADELGYGSAAALSRAFSSTVGLSAKAWLAARGAGGCG</sequence>
<dbReference type="GO" id="GO:0003700">
    <property type="term" value="F:DNA-binding transcription factor activity"/>
    <property type="evidence" value="ECO:0007669"/>
    <property type="project" value="InterPro"/>
</dbReference>
<dbReference type="PANTHER" id="PTHR46796">
    <property type="entry name" value="HTH-TYPE TRANSCRIPTIONAL ACTIVATOR RHAS-RELATED"/>
    <property type="match status" value="1"/>
</dbReference>
<dbReference type="SUPFAM" id="SSF46689">
    <property type="entry name" value="Homeodomain-like"/>
    <property type="match status" value="1"/>
</dbReference>
<dbReference type="PROSITE" id="PS01124">
    <property type="entry name" value="HTH_ARAC_FAMILY_2"/>
    <property type="match status" value="1"/>
</dbReference>
<keyword evidence="6" id="KW-1185">Reference proteome</keyword>
<evidence type="ECO:0000259" key="4">
    <source>
        <dbReference type="PROSITE" id="PS01124"/>
    </source>
</evidence>
<reference evidence="5 6" key="1">
    <citation type="submission" date="2018-05" db="EMBL/GenBank/DDBJ databases">
        <title>complete genome sequence of Aquabacterium olei NBRC 110486.</title>
        <authorList>
            <person name="Tang B."/>
            <person name="Chang J."/>
            <person name="Zhang L."/>
            <person name="Yang H."/>
        </authorList>
    </citation>
    <scope>NUCLEOTIDE SEQUENCE [LARGE SCALE GENOMIC DNA]</scope>
    <source>
        <strain evidence="5 6">NBRC 110486</strain>
        <plasmid evidence="6">Plasmid ptb101</plasmid>
    </source>
</reference>
<accession>A0A2U8FX58</accession>
<dbReference type="InterPro" id="IPR032783">
    <property type="entry name" value="AraC_lig"/>
</dbReference>
<dbReference type="GO" id="GO:0043565">
    <property type="term" value="F:sequence-specific DNA binding"/>
    <property type="evidence" value="ECO:0007669"/>
    <property type="project" value="InterPro"/>
</dbReference>
<organism evidence="5 6">
    <name type="scientific">Aquabacterium olei</name>
    <dbReference type="NCBI Taxonomy" id="1296669"/>
    <lineage>
        <taxon>Bacteria</taxon>
        <taxon>Pseudomonadati</taxon>
        <taxon>Pseudomonadota</taxon>
        <taxon>Betaproteobacteria</taxon>
        <taxon>Burkholderiales</taxon>
        <taxon>Aquabacterium</taxon>
    </lineage>
</organism>
<geneLocation type="plasmid" evidence="6">
    <name>ptb101</name>
</geneLocation>
<evidence type="ECO:0000256" key="3">
    <source>
        <dbReference type="ARBA" id="ARBA00023163"/>
    </source>
</evidence>
<dbReference type="Proteomes" id="UP000244892">
    <property type="component" value="Plasmid pTB101"/>
</dbReference>
<evidence type="ECO:0000313" key="5">
    <source>
        <dbReference type="EMBL" id="AWI55631.1"/>
    </source>
</evidence>
<dbReference type="AlphaFoldDB" id="A0A2U8FX58"/>
<keyword evidence="3" id="KW-0804">Transcription</keyword>
<gene>
    <name evidence="5" type="ORF">DEH84_18825</name>
</gene>
<dbReference type="KEGG" id="aon:DEH84_18825"/>
<evidence type="ECO:0000313" key="6">
    <source>
        <dbReference type="Proteomes" id="UP000244892"/>
    </source>
</evidence>
<dbReference type="Pfam" id="PF12833">
    <property type="entry name" value="HTH_18"/>
    <property type="match status" value="1"/>
</dbReference>
<dbReference type="InterPro" id="IPR018062">
    <property type="entry name" value="HTH_AraC-typ_CS"/>
</dbReference>
<dbReference type="EMBL" id="CP029211">
    <property type="protein sequence ID" value="AWI55631.1"/>
    <property type="molecule type" value="Genomic_DNA"/>
</dbReference>
<dbReference type="InterPro" id="IPR018060">
    <property type="entry name" value="HTH_AraC"/>
</dbReference>
<dbReference type="RefSeq" id="WP_109038740.1">
    <property type="nucleotide sequence ID" value="NZ_CP029211.1"/>
</dbReference>
<dbReference type="InterPro" id="IPR050204">
    <property type="entry name" value="AraC_XylS_family_regulators"/>
</dbReference>
<feature type="domain" description="HTH araC/xylS-type" evidence="4">
    <location>
        <begin position="192"/>
        <end position="289"/>
    </location>
</feature>
<keyword evidence="2" id="KW-0238">DNA-binding</keyword>
<dbReference type="PROSITE" id="PS00041">
    <property type="entry name" value="HTH_ARAC_FAMILY_1"/>
    <property type="match status" value="1"/>
</dbReference>
<dbReference type="Pfam" id="PF12852">
    <property type="entry name" value="Cupin_6"/>
    <property type="match status" value="1"/>
</dbReference>
<dbReference type="OrthoDB" id="9789899at2"/>
<protein>
    <submittedName>
        <fullName evidence="5">AraC family transcriptional regulator</fullName>
    </submittedName>
</protein>
<name>A0A2U8FX58_9BURK</name>
<dbReference type="Gene3D" id="1.10.10.60">
    <property type="entry name" value="Homeodomain-like"/>
    <property type="match status" value="2"/>
</dbReference>
<keyword evidence="1" id="KW-0805">Transcription regulation</keyword>
<evidence type="ECO:0000256" key="2">
    <source>
        <dbReference type="ARBA" id="ARBA00023125"/>
    </source>
</evidence>